<dbReference type="GO" id="GO:0005829">
    <property type="term" value="C:cytosol"/>
    <property type="evidence" value="ECO:0007669"/>
    <property type="project" value="TreeGrafter"/>
</dbReference>
<dbReference type="GO" id="GO:0015031">
    <property type="term" value="P:protein transport"/>
    <property type="evidence" value="ECO:0007669"/>
    <property type="project" value="UniProtKB-KW"/>
</dbReference>
<evidence type="ECO:0000256" key="8">
    <source>
        <dbReference type="SAM" id="MobiDB-lite"/>
    </source>
</evidence>
<evidence type="ECO:0000313" key="10">
    <source>
        <dbReference type="EMBL" id="QOV89907.1"/>
    </source>
</evidence>
<organism evidence="10 11">
    <name type="scientific">Humisphaera borealis</name>
    <dbReference type="NCBI Taxonomy" id="2807512"/>
    <lineage>
        <taxon>Bacteria</taxon>
        <taxon>Pseudomonadati</taxon>
        <taxon>Planctomycetota</taxon>
        <taxon>Phycisphaerae</taxon>
        <taxon>Tepidisphaerales</taxon>
        <taxon>Tepidisphaeraceae</taxon>
        <taxon>Humisphaera</taxon>
    </lineage>
</organism>
<evidence type="ECO:0000256" key="5">
    <source>
        <dbReference type="ARBA" id="ARBA00022795"/>
    </source>
</evidence>
<proteinExistence type="inferred from homology"/>
<dbReference type="GO" id="GO:0044781">
    <property type="term" value="P:bacterial-type flagellum organization"/>
    <property type="evidence" value="ECO:0007669"/>
    <property type="project" value="UniProtKB-KW"/>
</dbReference>
<evidence type="ECO:0000256" key="2">
    <source>
        <dbReference type="ARBA" id="ARBA00006602"/>
    </source>
</evidence>
<dbReference type="PANTHER" id="PTHR34982:SF1">
    <property type="entry name" value="FLAGELLAR ASSEMBLY PROTEIN FLIH"/>
    <property type="match status" value="1"/>
</dbReference>
<keyword evidence="4" id="KW-0813">Transport</keyword>
<evidence type="ECO:0000256" key="7">
    <source>
        <dbReference type="ARBA" id="ARBA00023225"/>
    </source>
</evidence>
<feature type="compositionally biased region" description="Basic and acidic residues" evidence="8">
    <location>
        <begin position="51"/>
        <end position="76"/>
    </location>
</feature>
<evidence type="ECO:0000256" key="1">
    <source>
        <dbReference type="ARBA" id="ARBA00003041"/>
    </source>
</evidence>
<evidence type="ECO:0000259" key="9">
    <source>
        <dbReference type="Pfam" id="PF02108"/>
    </source>
</evidence>
<keyword evidence="6" id="KW-0653">Protein transport</keyword>
<dbReference type="Pfam" id="PF02108">
    <property type="entry name" value="FliH"/>
    <property type="match status" value="1"/>
</dbReference>
<dbReference type="InterPro" id="IPR018035">
    <property type="entry name" value="Flagellar_FliH/T3SS_HrpE"/>
</dbReference>
<evidence type="ECO:0000256" key="4">
    <source>
        <dbReference type="ARBA" id="ARBA00022448"/>
    </source>
</evidence>
<feature type="region of interest" description="Disordered" evidence="8">
    <location>
        <begin position="51"/>
        <end position="78"/>
    </location>
</feature>
<evidence type="ECO:0000256" key="6">
    <source>
        <dbReference type="ARBA" id="ARBA00022927"/>
    </source>
</evidence>
<evidence type="ECO:0000256" key="3">
    <source>
        <dbReference type="ARBA" id="ARBA00016507"/>
    </source>
</evidence>
<evidence type="ECO:0000313" key="11">
    <source>
        <dbReference type="Proteomes" id="UP000593765"/>
    </source>
</evidence>
<comment type="function">
    <text evidence="1">Needed for flagellar regrowth and assembly.</text>
</comment>
<gene>
    <name evidence="10" type="ORF">IPV69_00600</name>
</gene>
<dbReference type="Proteomes" id="UP000593765">
    <property type="component" value="Chromosome"/>
</dbReference>
<dbReference type="PANTHER" id="PTHR34982">
    <property type="entry name" value="YOP PROTEINS TRANSLOCATION PROTEIN L"/>
    <property type="match status" value="1"/>
</dbReference>
<keyword evidence="5" id="KW-1005">Bacterial flagellum biogenesis</keyword>
<reference evidence="10 11" key="1">
    <citation type="submission" date="2020-10" db="EMBL/GenBank/DDBJ databases">
        <title>Wide distribution of Phycisphaera-like planctomycetes from WD2101 soil group in peatlands and genome analysis of the first cultivated representative.</title>
        <authorList>
            <person name="Dedysh S.N."/>
            <person name="Beletsky A.V."/>
            <person name="Ivanova A."/>
            <person name="Kulichevskaya I.S."/>
            <person name="Suzina N.E."/>
            <person name="Philippov D.A."/>
            <person name="Rakitin A.L."/>
            <person name="Mardanov A.V."/>
            <person name="Ravin N.V."/>
        </authorList>
    </citation>
    <scope>NUCLEOTIDE SEQUENCE [LARGE SCALE GENOMIC DNA]</scope>
    <source>
        <strain evidence="10 11">M1803</strain>
    </source>
</reference>
<dbReference type="KEGG" id="hbs:IPV69_00600"/>
<keyword evidence="7" id="KW-1006">Bacterial flagellum protein export</keyword>
<dbReference type="EMBL" id="CP063458">
    <property type="protein sequence ID" value="QOV89907.1"/>
    <property type="molecule type" value="Genomic_DNA"/>
</dbReference>
<name>A0A7M2WWJ5_9BACT</name>
<dbReference type="AlphaFoldDB" id="A0A7M2WWJ5"/>
<dbReference type="RefSeq" id="WP_206292969.1">
    <property type="nucleotide sequence ID" value="NZ_CP063458.1"/>
</dbReference>
<accession>A0A7M2WWJ5</accession>
<comment type="similarity">
    <text evidence="2">Belongs to the FliH family.</text>
</comment>
<protein>
    <recommendedName>
        <fullName evidence="3">Flagellar assembly protein FliH</fullName>
    </recommendedName>
</protein>
<dbReference type="InterPro" id="IPR051472">
    <property type="entry name" value="T3SS_Stator/FliH"/>
</dbReference>
<feature type="domain" description="Flagellar assembly protein FliH/Type III secretion system HrpE" evidence="9">
    <location>
        <begin position="87"/>
        <end position="221"/>
    </location>
</feature>
<sequence length="241" mass="25574">MPIIRASQLPATAQVFSMQDVEAAAKRVLLNANAKAEQLIAAAIEEAERVKEEARQEGSREGFEHGHTEGVRHGTEAGRQQALQKHSAELTSLVGTLREALVQIDAHRLSIESDGTTEVVKLAIAIARRVIKRQAAVDPAVLEANLGEAMKLAVGAADLRIAVNPAQRAALNDALPRLKLKWPGLKHVELIDDATIAPGGCQVFTRSGSINADLESQLDRIVAELIPTPSQAAATDSGGTS</sequence>
<keyword evidence="11" id="KW-1185">Reference proteome</keyword>